<evidence type="ECO:0000313" key="2">
    <source>
        <dbReference type="EMBL" id="GAA6197707.1"/>
    </source>
</evidence>
<dbReference type="Proteomes" id="UP001441944">
    <property type="component" value="Unassembled WGS sequence"/>
</dbReference>
<reference evidence="2 3" key="1">
    <citation type="submission" date="2024-04" db="EMBL/GenBank/DDBJ databases">
        <title>Draft genome sequence of Pseudophaeobacter arcticus NBRC 116598.</title>
        <authorList>
            <person name="Miyakawa T."/>
            <person name="Kusuya Y."/>
            <person name="Miura T."/>
        </authorList>
    </citation>
    <scope>NUCLEOTIDE SEQUENCE [LARGE SCALE GENOMIC DNA]</scope>
    <source>
        <strain evidence="2 3">SU-CL00105</strain>
    </source>
</reference>
<dbReference type="EMBL" id="BAABWU010000014">
    <property type="protein sequence ID" value="GAA6197707.1"/>
    <property type="molecule type" value="Genomic_DNA"/>
</dbReference>
<comment type="caution">
    <text evidence="2">The sequence shown here is derived from an EMBL/GenBank/DDBJ whole genome shotgun (WGS) entry which is preliminary data.</text>
</comment>
<sequence>MTSRRGFIAGLLATGLAPAPSWADLGGPAFLAAAKDPGGHYLLAGLSETGALRFTCPLPGRGHAAAAHPFRPEAVAFARRPGRFADVIDCRDGTHLARLEPPQGHHFYGHGLFSRDGSRLFTTENDYENTRGVIGIWEVTQGYRRIGSFGSGGIGPHDMLLRHSQGGDQLAIANGGIETHPDSGRAKLNLPQMRPNLSLLSLEGQVLDVMELNQELHLNSIRHLALSSTGILGFAMQWQGDPGAELPLLGLYQPGAAPQLLAQGDPRLRNMRGYGGSVAFAADDQSIAVSSPRGGLVQVLDTHSGEIIREHMLQDVCGLATANTGLIASTGLGQILALTKGKAKPLQHHDLAWDNHLIRLT</sequence>
<dbReference type="InterPro" id="IPR011044">
    <property type="entry name" value="Quino_amine_DH_bsu"/>
</dbReference>
<evidence type="ECO:0000256" key="1">
    <source>
        <dbReference type="SAM" id="SignalP"/>
    </source>
</evidence>
<organism evidence="2 3">
    <name type="scientific">Pseudophaeobacter arcticus</name>
    <dbReference type="NCBI Taxonomy" id="385492"/>
    <lineage>
        <taxon>Bacteria</taxon>
        <taxon>Pseudomonadati</taxon>
        <taxon>Pseudomonadota</taxon>
        <taxon>Alphaproteobacteria</taxon>
        <taxon>Rhodobacterales</taxon>
        <taxon>Paracoccaceae</taxon>
        <taxon>Pseudophaeobacter</taxon>
    </lineage>
</organism>
<dbReference type="RefSeq" id="WP_353401435.1">
    <property type="nucleotide sequence ID" value="NZ_BAABWU010000014.1"/>
</dbReference>
<accession>A0ABQ0AP89</accession>
<name>A0ABQ0AP89_9RHOB</name>
<gene>
    <name evidence="2" type="ORF">NBRC116598_31520</name>
</gene>
<dbReference type="PIRSF" id="PIRSF028101">
    <property type="entry name" value="UCP028101"/>
    <property type="match status" value="1"/>
</dbReference>
<dbReference type="SUPFAM" id="SSF50969">
    <property type="entry name" value="YVTN repeat-like/Quinoprotein amine dehydrogenase"/>
    <property type="match status" value="1"/>
</dbReference>
<protein>
    <submittedName>
        <fullName evidence="2">DUF1513 domain-containing protein</fullName>
    </submittedName>
</protein>
<feature type="chain" id="PRO_5047320254" evidence="1">
    <location>
        <begin position="24"/>
        <end position="361"/>
    </location>
</feature>
<proteinExistence type="predicted"/>
<keyword evidence="1" id="KW-0732">Signal</keyword>
<keyword evidence="3" id="KW-1185">Reference proteome</keyword>
<dbReference type="InterPro" id="IPR006311">
    <property type="entry name" value="TAT_signal"/>
</dbReference>
<dbReference type="PROSITE" id="PS51318">
    <property type="entry name" value="TAT"/>
    <property type="match status" value="1"/>
</dbReference>
<dbReference type="Pfam" id="PF07433">
    <property type="entry name" value="DUF1513"/>
    <property type="match status" value="1"/>
</dbReference>
<feature type="signal peptide" evidence="1">
    <location>
        <begin position="1"/>
        <end position="23"/>
    </location>
</feature>
<evidence type="ECO:0000313" key="3">
    <source>
        <dbReference type="Proteomes" id="UP001441944"/>
    </source>
</evidence>
<dbReference type="InterPro" id="IPR008311">
    <property type="entry name" value="UCP028101"/>
</dbReference>